<evidence type="ECO:0000313" key="3">
    <source>
        <dbReference type="Proteomes" id="UP000696485"/>
    </source>
</evidence>
<feature type="compositionally biased region" description="Low complexity" evidence="1">
    <location>
        <begin position="113"/>
        <end position="123"/>
    </location>
</feature>
<feature type="compositionally biased region" description="Acidic residues" evidence="1">
    <location>
        <begin position="138"/>
        <end position="151"/>
    </location>
</feature>
<evidence type="ECO:0000313" key="2">
    <source>
        <dbReference type="EMBL" id="KAF9322463.1"/>
    </source>
</evidence>
<feature type="region of interest" description="Disordered" evidence="1">
    <location>
        <begin position="187"/>
        <end position="285"/>
    </location>
</feature>
<name>A0A9P5SD25_9FUNG</name>
<protein>
    <submittedName>
        <fullName evidence="2">Uncharacterized protein</fullName>
    </submittedName>
</protein>
<proteinExistence type="predicted"/>
<accession>A0A9P5SD25</accession>
<dbReference type="EMBL" id="JAAAUY010001546">
    <property type="protein sequence ID" value="KAF9322463.1"/>
    <property type="molecule type" value="Genomic_DNA"/>
</dbReference>
<evidence type="ECO:0000256" key="1">
    <source>
        <dbReference type="SAM" id="MobiDB-lite"/>
    </source>
</evidence>
<dbReference type="AlphaFoldDB" id="A0A9P5SD25"/>
<reference evidence="2" key="1">
    <citation type="journal article" date="2020" name="Fungal Divers.">
        <title>Resolving the Mortierellaceae phylogeny through synthesis of multi-gene phylogenetics and phylogenomics.</title>
        <authorList>
            <person name="Vandepol N."/>
            <person name="Liber J."/>
            <person name="Desiro A."/>
            <person name="Na H."/>
            <person name="Kennedy M."/>
            <person name="Barry K."/>
            <person name="Grigoriev I.V."/>
            <person name="Miller A.N."/>
            <person name="O'Donnell K."/>
            <person name="Stajich J.E."/>
            <person name="Bonito G."/>
        </authorList>
    </citation>
    <scope>NUCLEOTIDE SEQUENCE</scope>
    <source>
        <strain evidence="2">NVP1</strain>
    </source>
</reference>
<organism evidence="2 3">
    <name type="scientific">Podila minutissima</name>
    <dbReference type="NCBI Taxonomy" id="64525"/>
    <lineage>
        <taxon>Eukaryota</taxon>
        <taxon>Fungi</taxon>
        <taxon>Fungi incertae sedis</taxon>
        <taxon>Mucoromycota</taxon>
        <taxon>Mortierellomycotina</taxon>
        <taxon>Mortierellomycetes</taxon>
        <taxon>Mortierellales</taxon>
        <taxon>Mortierellaceae</taxon>
        <taxon>Podila</taxon>
    </lineage>
</organism>
<sequence>MSRIELNDIPVHRWALNVFSPAVISDSQAGRVEFTAKTDKGQFVGVYWMSDGIALYPALLNDIKAGERLLVDGLLSVDVILDAQNAAMQGVDRLRNTNLQRATKKILADVMKSDGGSSSSRSGQGYGTKRPFFGKAIDDDDEEEEEEEEELDCKRMRLESFKRGSMSSGDISHGALEGLSRMFKFGETSDSTGGAVKASDKGRAPAAEAVEGQMPAVAGIPSASPASGGVEGSSSSSLVVETFVAPAPGSSGKSGKSAAGGKKGGKPGTKSSAGSSGNLESMDTT</sequence>
<gene>
    <name evidence="2" type="ORF">BG006_002366</name>
</gene>
<dbReference type="Proteomes" id="UP000696485">
    <property type="component" value="Unassembled WGS sequence"/>
</dbReference>
<comment type="caution">
    <text evidence="2">The sequence shown here is derived from an EMBL/GenBank/DDBJ whole genome shotgun (WGS) entry which is preliminary data.</text>
</comment>
<feature type="region of interest" description="Disordered" evidence="1">
    <location>
        <begin position="111"/>
        <end position="152"/>
    </location>
</feature>
<keyword evidence="3" id="KW-1185">Reference proteome</keyword>
<feature type="compositionally biased region" description="Low complexity" evidence="1">
    <location>
        <begin position="221"/>
        <end position="260"/>
    </location>
</feature>
<feature type="compositionally biased region" description="Low complexity" evidence="1">
    <location>
        <begin position="268"/>
        <end position="277"/>
    </location>
</feature>